<name>A0A4S4FFL7_9MICO</name>
<dbReference type="InterPro" id="IPR027469">
    <property type="entry name" value="Cation_efflux_TMD_sf"/>
</dbReference>
<keyword evidence="5 8" id="KW-1133">Transmembrane helix</keyword>
<keyword evidence="4 8" id="KW-0812">Transmembrane</keyword>
<dbReference type="Proteomes" id="UP000309133">
    <property type="component" value="Unassembled WGS sequence"/>
</dbReference>
<evidence type="ECO:0000256" key="2">
    <source>
        <dbReference type="ARBA" id="ARBA00008873"/>
    </source>
</evidence>
<evidence type="ECO:0000259" key="9">
    <source>
        <dbReference type="Pfam" id="PF01545"/>
    </source>
</evidence>
<dbReference type="SUPFAM" id="SSF160240">
    <property type="entry name" value="Cation efflux protein cytoplasmic domain-like"/>
    <property type="match status" value="1"/>
</dbReference>
<gene>
    <name evidence="11" type="ORF">E6C64_17035</name>
</gene>
<dbReference type="InterPro" id="IPR036837">
    <property type="entry name" value="Cation_efflux_CTD_sf"/>
</dbReference>
<feature type="transmembrane region" description="Helical" evidence="8">
    <location>
        <begin position="17"/>
        <end position="37"/>
    </location>
</feature>
<evidence type="ECO:0000256" key="5">
    <source>
        <dbReference type="ARBA" id="ARBA00022989"/>
    </source>
</evidence>
<evidence type="ECO:0000256" key="4">
    <source>
        <dbReference type="ARBA" id="ARBA00022692"/>
    </source>
</evidence>
<sequence>MHDHDSAAHGSSSRRRLAIALGITAAFLVVEVVGALITGSLTLLADAGHMASDVIALVIALVASAVAARPPSERSTFGYRRAEVLGAMVNALLLIGVALWVGVEAVIRLLSVDRAEILGGPMLIVAIVGLGANIAAALVLRSGTSESMNVRGAYLEVLGDMIGSVAAIVAGIVIVTTGFDRADSIASLAVAALIVPRAIALLRDVTSVLTESAPTGTSVAEIRSHILGTDGVVDAHDVHVWQITAGAPVFTAHVVVEPGVLESGGADDLLDRLSKCLVGHFDVAHSTFQLEPATHADHEESQHA</sequence>
<feature type="domain" description="Cation efflux protein cytoplasmic" evidence="10">
    <location>
        <begin position="216"/>
        <end position="292"/>
    </location>
</feature>
<dbReference type="GO" id="GO:0005385">
    <property type="term" value="F:zinc ion transmembrane transporter activity"/>
    <property type="evidence" value="ECO:0007669"/>
    <property type="project" value="TreeGrafter"/>
</dbReference>
<evidence type="ECO:0000256" key="1">
    <source>
        <dbReference type="ARBA" id="ARBA00004141"/>
    </source>
</evidence>
<dbReference type="Gene3D" id="1.20.1510.10">
    <property type="entry name" value="Cation efflux protein transmembrane domain"/>
    <property type="match status" value="1"/>
</dbReference>
<keyword evidence="3" id="KW-0813">Transport</keyword>
<feature type="transmembrane region" description="Helical" evidence="8">
    <location>
        <begin position="185"/>
        <end position="202"/>
    </location>
</feature>
<dbReference type="SUPFAM" id="SSF161111">
    <property type="entry name" value="Cation efflux protein transmembrane domain-like"/>
    <property type="match status" value="1"/>
</dbReference>
<dbReference type="NCBIfam" id="TIGR01297">
    <property type="entry name" value="CDF"/>
    <property type="match status" value="1"/>
</dbReference>
<keyword evidence="12" id="KW-1185">Reference proteome</keyword>
<dbReference type="InterPro" id="IPR027470">
    <property type="entry name" value="Cation_efflux_CTD"/>
</dbReference>
<evidence type="ECO:0000256" key="3">
    <source>
        <dbReference type="ARBA" id="ARBA00022448"/>
    </source>
</evidence>
<comment type="subcellular location">
    <subcellularLocation>
        <location evidence="1">Membrane</location>
        <topology evidence="1">Multi-pass membrane protein</topology>
    </subcellularLocation>
</comment>
<dbReference type="InterPro" id="IPR058533">
    <property type="entry name" value="Cation_efflux_TM"/>
</dbReference>
<dbReference type="PANTHER" id="PTHR11562">
    <property type="entry name" value="CATION EFFLUX PROTEIN/ ZINC TRANSPORTER"/>
    <property type="match status" value="1"/>
</dbReference>
<feature type="transmembrane region" description="Helical" evidence="8">
    <location>
        <begin position="117"/>
        <end position="140"/>
    </location>
</feature>
<proteinExistence type="inferred from homology"/>
<dbReference type="InterPro" id="IPR002524">
    <property type="entry name" value="Cation_efflux"/>
</dbReference>
<comment type="similarity">
    <text evidence="2">Belongs to the cation diffusion facilitator (CDF) transporter (TC 2.A.4) family. SLC30A subfamily.</text>
</comment>
<evidence type="ECO:0000259" key="10">
    <source>
        <dbReference type="Pfam" id="PF16916"/>
    </source>
</evidence>
<dbReference type="PANTHER" id="PTHR11562:SF17">
    <property type="entry name" value="RE54080P-RELATED"/>
    <property type="match status" value="1"/>
</dbReference>
<evidence type="ECO:0000313" key="12">
    <source>
        <dbReference type="Proteomes" id="UP000309133"/>
    </source>
</evidence>
<dbReference type="InterPro" id="IPR050681">
    <property type="entry name" value="CDF/SLC30A"/>
</dbReference>
<dbReference type="Pfam" id="PF01545">
    <property type="entry name" value="Cation_efflux"/>
    <property type="match status" value="1"/>
</dbReference>
<dbReference type="GO" id="GO:0005886">
    <property type="term" value="C:plasma membrane"/>
    <property type="evidence" value="ECO:0007669"/>
    <property type="project" value="TreeGrafter"/>
</dbReference>
<evidence type="ECO:0000256" key="8">
    <source>
        <dbReference type="SAM" id="Phobius"/>
    </source>
</evidence>
<reference evidence="11 12" key="1">
    <citation type="submission" date="2019-04" db="EMBL/GenBank/DDBJ databases">
        <authorList>
            <person name="Jiang L."/>
        </authorList>
    </citation>
    <scope>NUCLEOTIDE SEQUENCE [LARGE SCALE GENOMIC DNA]</scope>
    <source>
        <strain evidence="11 12">YIM 131853</strain>
    </source>
</reference>
<evidence type="ECO:0000313" key="11">
    <source>
        <dbReference type="EMBL" id="THG28522.1"/>
    </source>
</evidence>
<comment type="caution">
    <text evidence="11">The sequence shown here is derived from an EMBL/GenBank/DDBJ whole genome shotgun (WGS) entry which is preliminary data.</text>
</comment>
<dbReference type="RefSeq" id="WP_136428882.1">
    <property type="nucleotide sequence ID" value="NZ_SSSM01000006.1"/>
</dbReference>
<feature type="domain" description="Cation efflux protein transmembrane" evidence="9">
    <location>
        <begin position="18"/>
        <end position="209"/>
    </location>
</feature>
<feature type="transmembrane region" description="Helical" evidence="8">
    <location>
        <begin position="161"/>
        <end position="179"/>
    </location>
</feature>
<keyword evidence="7 8" id="KW-0472">Membrane</keyword>
<dbReference type="OrthoDB" id="9809646at2"/>
<organism evidence="11 12">
    <name type="scientific">Naasia lichenicola</name>
    <dbReference type="NCBI Taxonomy" id="2565933"/>
    <lineage>
        <taxon>Bacteria</taxon>
        <taxon>Bacillati</taxon>
        <taxon>Actinomycetota</taxon>
        <taxon>Actinomycetes</taxon>
        <taxon>Micrococcales</taxon>
        <taxon>Microbacteriaceae</taxon>
        <taxon>Naasia</taxon>
    </lineage>
</organism>
<accession>A0A4S4FFL7</accession>
<dbReference type="EMBL" id="SSSM01000006">
    <property type="protein sequence ID" value="THG28522.1"/>
    <property type="molecule type" value="Genomic_DNA"/>
</dbReference>
<protein>
    <submittedName>
        <fullName evidence="11">Cation transporter</fullName>
    </submittedName>
</protein>
<dbReference type="AlphaFoldDB" id="A0A4S4FFL7"/>
<keyword evidence="6" id="KW-0406">Ion transport</keyword>
<evidence type="ECO:0000256" key="6">
    <source>
        <dbReference type="ARBA" id="ARBA00023065"/>
    </source>
</evidence>
<feature type="transmembrane region" description="Helical" evidence="8">
    <location>
        <begin position="89"/>
        <end position="111"/>
    </location>
</feature>
<evidence type="ECO:0000256" key="7">
    <source>
        <dbReference type="ARBA" id="ARBA00023136"/>
    </source>
</evidence>
<feature type="transmembrane region" description="Helical" evidence="8">
    <location>
        <begin position="49"/>
        <end position="68"/>
    </location>
</feature>
<dbReference type="Pfam" id="PF16916">
    <property type="entry name" value="ZT_dimer"/>
    <property type="match status" value="1"/>
</dbReference>